<evidence type="ECO:0000313" key="2">
    <source>
        <dbReference type="Proteomes" id="UP000240988"/>
    </source>
</evidence>
<reference evidence="1 2" key="1">
    <citation type="submission" date="2017-01" db="EMBL/GenBank/DDBJ databases">
        <authorList>
            <consortium name="Urmite Genomes"/>
        </authorList>
    </citation>
    <scope>NUCLEOTIDE SEQUENCE [LARGE SCALE GENOMIC DNA]</scope>
    <source>
        <strain evidence="1 2">AB57</strain>
    </source>
</reference>
<accession>A0A2U3NWA9</accession>
<keyword evidence="2" id="KW-1185">Reference proteome</keyword>
<dbReference type="Proteomes" id="UP000240988">
    <property type="component" value="Unassembled WGS sequence"/>
</dbReference>
<dbReference type="STRING" id="1841860.GCA_900157375_03633"/>
<name>A0A2U3NWA9_9MYCO</name>
<gene>
    <name evidence="1" type="ORF">MRAB57_3631</name>
</gene>
<sequence length="61" mass="6525">MGRGPRLLHTAFTQSFIAPVSRSGGAVSDGVSFCDEHPANTVTTTMTIKDKALLIYPTVYP</sequence>
<organism evidence="1 2">
    <name type="scientific">Mycobacterium rhizamassiliense</name>
    <dbReference type="NCBI Taxonomy" id="1841860"/>
    <lineage>
        <taxon>Bacteria</taxon>
        <taxon>Bacillati</taxon>
        <taxon>Actinomycetota</taxon>
        <taxon>Actinomycetes</taxon>
        <taxon>Mycobacteriales</taxon>
        <taxon>Mycobacteriaceae</taxon>
        <taxon>Mycobacterium</taxon>
    </lineage>
</organism>
<protein>
    <submittedName>
        <fullName evidence="1">Mycobacterium rhizamassiliense ORFan</fullName>
    </submittedName>
</protein>
<dbReference type="AlphaFoldDB" id="A0A2U3NWA9"/>
<dbReference type="EMBL" id="FUFA01000004">
    <property type="protein sequence ID" value="SPM35800.1"/>
    <property type="molecule type" value="Genomic_DNA"/>
</dbReference>
<evidence type="ECO:0000313" key="1">
    <source>
        <dbReference type="EMBL" id="SPM35800.1"/>
    </source>
</evidence>
<proteinExistence type="predicted"/>